<comment type="catalytic activity">
    <reaction evidence="1">
        <text>ATP + protein L-histidine = ADP + protein N-phospho-L-histidine.</text>
        <dbReference type="EC" id="2.7.13.3"/>
    </reaction>
</comment>
<evidence type="ECO:0000256" key="16">
    <source>
        <dbReference type="PROSITE-ProRule" id="PRU00110"/>
    </source>
</evidence>
<sequence>MFSNMRIRTKAVAYTIFVVLFTAAVSLVGSLIISISQTTEDNHQRLNTASSMFIRSFNRLPSQLNARYENFQQQENLAIQTLKTIEAGWSLEVGLAFTGNFDLYDKILLGDQTLEQLAFYYAPKLVGEEKLALYYDNKIGALVQIEEQQHFKRLPIGRQQIKNPNIFPERYKPSDEYALQVRGNDIVLIAEKSYSIETATDPYPKHIGTFVFTKAVNLNLEALNKELGVVINLYDINGKAASGEVEMPDLDLKQNYSFNQLTLLSDKQQQAYDAILVPLVVNRSTVGYVSVSISQSLTMQRIFDTLSLFGLLALITVGAVTLLSGLLVSRWSNTIAKLSRVVDEFAKGNLNEPIEVKGDDELGALASNFAVMRDSLKDQMSQLQSKSEELAEMNNNLEQMVAQRTEKLNLLLTELEAAKNKAEGAAQAKSNFLANMSHEIRTPMNAVIGLSRLLLNTKLDEMQSDYLNRIQEASDTLLAVINDILDLSKIEANKLDLENTEFELENVIKKVVNVCAYKLHEKDLELVVDIAPDVPYVLYGDPLRLQQILINLTSNAVKFTETGSIYFHISRLEAEDNHIKLQFHIKDTGIGMTEEQRNKLFLSFSQADESVTRKYGGTGLGLAISKQLTEMMGGSIWVESELGKGSSFTFTVVLEHQPQVNSGQHLVKLAQAKLKTLVVDDSDIARKVLLELLNALGIEADSAHDGQQAVDKVIAADQANDPYELILMDWKMPRMDGINAAKQIQARVKHDAPHILMVSAYDKDKAKRLGLEAGIKRFIEKPISQSSLVDAIVSMTRGQYDFYDQNNVINASVPDLSQYRLLLVEDNEVNEIVARGFLASTHAQIDSAQNGLVALQRLQEQHYDLVLMDIQMPEMDGLTAAGKIRNELGLKDLPILAMTAHAMAGDAKKSRNAGMNDHITKPLNPDILFTKLAQYLGQHIPVNTAQDTAQRPMSALTAEQALQLDQLKTQTSLEVDVAISRLQGNATLYLELVTSFWQEKQQKQQQLKAFLDQESWDSLYREAHTLKSNAEYIGASLLSNAAKSLELAVTQQSSDIEWLLTQVLNELELLLTPLNRVLNQQTLNKNKDTDKNQPQLTPMTDAEQSNIVELLQQLKPLLQQNNTDAEALADSLFDLTRHTSVANLGECLYELINDFEFSAALECLVQIEQQIKIITTETQRV</sequence>
<dbReference type="Gene3D" id="3.40.50.2300">
    <property type="match status" value="2"/>
</dbReference>
<keyword evidence="13 19" id="KW-0472">Membrane</keyword>
<comment type="subunit">
    <text evidence="14">At low DSF concentrations, interacts with RpfF.</text>
</comment>
<dbReference type="SMART" id="SM00387">
    <property type="entry name" value="HATPase_c"/>
    <property type="match status" value="1"/>
</dbReference>
<feature type="domain" description="HAMP" evidence="22">
    <location>
        <begin position="329"/>
        <end position="381"/>
    </location>
</feature>
<evidence type="ECO:0000313" key="25">
    <source>
        <dbReference type="Proteomes" id="UP000191418"/>
    </source>
</evidence>
<dbReference type="GO" id="GO:0005524">
    <property type="term" value="F:ATP binding"/>
    <property type="evidence" value="ECO:0007669"/>
    <property type="project" value="UniProtKB-KW"/>
</dbReference>
<evidence type="ECO:0000256" key="5">
    <source>
        <dbReference type="ARBA" id="ARBA00022553"/>
    </source>
</evidence>
<keyword evidence="6" id="KW-0808">Transferase</keyword>
<dbReference type="Pfam" id="PF00512">
    <property type="entry name" value="HisKA"/>
    <property type="match status" value="1"/>
</dbReference>
<dbReference type="InterPro" id="IPR008207">
    <property type="entry name" value="Sig_transdc_His_kin_Hpt_dom"/>
</dbReference>
<reference evidence="24 25" key="1">
    <citation type="submission" date="2017-01" db="EMBL/GenBank/DDBJ databases">
        <title>Genome Sequencing of a Marine Spirillum, Oceanospirillum multiglobuliferum ATCC 33336, from Japan.</title>
        <authorList>
            <person name="Carney J.G."/>
            <person name="Trachtenberg A.M."/>
            <person name="Rheaume B.A."/>
            <person name="Linnane J.D."/>
            <person name="Pitts N.L."/>
            <person name="Mykles D.L."/>
            <person name="Maclea K.S."/>
        </authorList>
    </citation>
    <scope>NUCLEOTIDE SEQUENCE [LARGE SCALE GENOMIC DNA]</scope>
    <source>
        <strain evidence="24 25">ATCC 33336</strain>
    </source>
</reference>
<evidence type="ECO:0000256" key="3">
    <source>
        <dbReference type="ARBA" id="ARBA00012438"/>
    </source>
</evidence>
<feature type="coiled-coil region" evidence="18">
    <location>
        <begin position="373"/>
        <end position="428"/>
    </location>
</feature>
<evidence type="ECO:0000256" key="1">
    <source>
        <dbReference type="ARBA" id="ARBA00000085"/>
    </source>
</evidence>
<keyword evidence="9" id="KW-0418">Kinase</keyword>
<dbReference type="PANTHER" id="PTHR45339:SF1">
    <property type="entry name" value="HYBRID SIGNAL TRANSDUCTION HISTIDINE KINASE J"/>
    <property type="match status" value="1"/>
</dbReference>
<evidence type="ECO:0000256" key="15">
    <source>
        <dbReference type="ARBA" id="ARBA00068150"/>
    </source>
</evidence>
<dbReference type="CDD" id="cd06225">
    <property type="entry name" value="HAMP"/>
    <property type="match status" value="1"/>
</dbReference>
<feature type="domain" description="Response regulatory" evidence="21">
    <location>
        <begin position="820"/>
        <end position="936"/>
    </location>
</feature>
<evidence type="ECO:0000256" key="12">
    <source>
        <dbReference type="ARBA" id="ARBA00023012"/>
    </source>
</evidence>
<keyword evidence="25" id="KW-1185">Reference proteome</keyword>
<keyword evidence="5 17" id="KW-0597">Phosphoprotein</keyword>
<dbReference type="Gene3D" id="1.20.120.160">
    <property type="entry name" value="HPT domain"/>
    <property type="match status" value="1"/>
</dbReference>
<evidence type="ECO:0000256" key="7">
    <source>
        <dbReference type="ARBA" id="ARBA00022692"/>
    </source>
</evidence>
<dbReference type="CDD" id="cd00082">
    <property type="entry name" value="HisKA"/>
    <property type="match status" value="1"/>
</dbReference>
<evidence type="ECO:0000256" key="10">
    <source>
        <dbReference type="ARBA" id="ARBA00022840"/>
    </source>
</evidence>
<name>A0A1V4T6Q6_9GAMM</name>
<dbReference type="PROSITE" id="PS50109">
    <property type="entry name" value="HIS_KIN"/>
    <property type="match status" value="1"/>
</dbReference>
<dbReference type="SUPFAM" id="SSF158472">
    <property type="entry name" value="HAMP domain-like"/>
    <property type="match status" value="1"/>
</dbReference>
<dbReference type="SUPFAM" id="SSF47226">
    <property type="entry name" value="Histidine-containing phosphotransfer domain, HPT domain"/>
    <property type="match status" value="1"/>
</dbReference>
<evidence type="ECO:0000256" key="9">
    <source>
        <dbReference type="ARBA" id="ARBA00022777"/>
    </source>
</evidence>
<dbReference type="Proteomes" id="UP000191418">
    <property type="component" value="Unassembled WGS sequence"/>
</dbReference>
<protein>
    <recommendedName>
        <fullName evidence="15">Sensory/regulatory protein RpfC</fullName>
        <ecNumber evidence="3">2.7.13.3</ecNumber>
    </recommendedName>
</protein>
<keyword evidence="12" id="KW-0902">Two-component regulatory system</keyword>
<evidence type="ECO:0000256" key="19">
    <source>
        <dbReference type="SAM" id="Phobius"/>
    </source>
</evidence>
<dbReference type="AlphaFoldDB" id="A0A1V4T6Q6"/>
<dbReference type="SMART" id="SM00448">
    <property type="entry name" value="REC"/>
    <property type="match status" value="2"/>
</dbReference>
<dbReference type="PRINTS" id="PR00344">
    <property type="entry name" value="BCTRLSENSOR"/>
</dbReference>
<dbReference type="EC" id="2.7.13.3" evidence="3"/>
<feature type="modified residue" description="4-aspartylphosphate" evidence="17">
    <location>
        <position position="869"/>
    </location>
</feature>
<dbReference type="PROSITE" id="PS50894">
    <property type="entry name" value="HPT"/>
    <property type="match status" value="1"/>
</dbReference>
<dbReference type="GO" id="GO:0000155">
    <property type="term" value="F:phosphorelay sensor kinase activity"/>
    <property type="evidence" value="ECO:0007669"/>
    <property type="project" value="InterPro"/>
</dbReference>
<evidence type="ECO:0000256" key="18">
    <source>
        <dbReference type="SAM" id="Coils"/>
    </source>
</evidence>
<feature type="modified residue" description="4-aspartylphosphate" evidence="17">
    <location>
        <position position="729"/>
    </location>
</feature>
<dbReference type="GO" id="GO:0005886">
    <property type="term" value="C:plasma membrane"/>
    <property type="evidence" value="ECO:0007669"/>
    <property type="project" value="UniProtKB-SubCell"/>
</dbReference>
<evidence type="ECO:0000256" key="2">
    <source>
        <dbReference type="ARBA" id="ARBA00004651"/>
    </source>
</evidence>
<comment type="subcellular location">
    <subcellularLocation>
        <location evidence="2">Cell membrane</location>
        <topology evidence="2">Multi-pass membrane protein</topology>
    </subcellularLocation>
</comment>
<keyword evidence="11 19" id="KW-1133">Transmembrane helix</keyword>
<evidence type="ECO:0000256" key="11">
    <source>
        <dbReference type="ARBA" id="ARBA00022989"/>
    </source>
</evidence>
<evidence type="ECO:0000259" key="21">
    <source>
        <dbReference type="PROSITE" id="PS50110"/>
    </source>
</evidence>
<evidence type="ECO:0000256" key="6">
    <source>
        <dbReference type="ARBA" id="ARBA00022679"/>
    </source>
</evidence>
<keyword evidence="18" id="KW-0175">Coiled coil</keyword>
<dbReference type="InterPro" id="IPR003660">
    <property type="entry name" value="HAMP_dom"/>
</dbReference>
<evidence type="ECO:0000259" key="22">
    <source>
        <dbReference type="PROSITE" id="PS50885"/>
    </source>
</evidence>
<dbReference type="CDD" id="cd17546">
    <property type="entry name" value="REC_hyHK_CKI1_RcsC-like"/>
    <property type="match status" value="2"/>
</dbReference>
<dbReference type="STRING" id="64969.SAMN02745127_01409"/>
<keyword evidence="7 19" id="KW-0812">Transmembrane</keyword>
<evidence type="ECO:0000313" key="24">
    <source>
        <dbReference type="EMBL" id="OPX55620.1"/>
    </source>
</evidence>
<dbReference type="InterPro" id="IPR003661">
    <property type="entry name" value="HisK_dim/P_dom"/>
</dbReference>
<dbReference type="CDD" id="cd16922">
    <property type="entry name" value="HATPase_EvgS-ArcB-TorS-like"/>
    <property type="match status" value="1"/>
</dbReference>
<feature type="domain" description="Response regulatory" evidence="21">
    <location>
        <begin position="675"/>
        <end position="796"/>
    </location>
</feature>
<evidence type="ECO:0000259" key="20">
    <source>
        <dbReference type="PROSITE" id="PS50109"/>
    </source>
</evidence>
<evidence type="ECO:0000256" key="14">
    <source>
        <dbReference type="ARBA" id="ARBA00064003"/>
    </source>
</evidence>
<gene>
    <name evidence="24" type="ORF">BTE48_08395</name>
</gene>
<dbReference type="FunFam" id="1.10.287.130:FF:000002">
    <property type="entry name" value="Two-component osmosensing histidine kinase"/>
    <property type="match status" value="1"/>
</dbReference>
<dbReference type="FunFam" id="3.30.565.10:FF:000010">
    <property type="entry name" value="Sensor histidine kinase RcsC"/>
    <property type="match status" value="1"/>
</dbReference>
<dbReference type="Pfam" id="PF00072">
    <property type="entry name" value="Response_reg"/>
    <property type="match status" value="2"/>
</dbReference>
<feature type="transmembrane region" description="Helical" evidence="19">
    <location>
        <begin position="306"/>
        <end position="328"/>
    </location>
</feature>
<dbReference type="Gene3D" id="1.10.287.130">
    <property type="match status" value="1"/>
</dbReference>
<dbReference type="InterPro" id="IPR003594">
    <property type="entry name" value="HATPase_dom"/>
</dbReference>
<organism evidence="24 25">
    <name type="scientific">Oceanospirillum multiglobuliferum</name>
    <dbReference type="NCBI Taxonomy" id="64969"/>
    <lineage>
        <taxon>Bacteria</taxon>
        <taxon>Pseudomonadati</taxon>
        <taxon>Pseudomonadota</taxon>
        <taxon>Gammaproteobacteria</taxon>
        <taxon>Oceanospirillales</taxon>
        <taxon>Oceanospirillaceae</taxon>
        <taxon>Oceanospirillum</taxon>
    </lineage>
</organism>
<proteinExistence type="predicted"/>
<dbReference type="PROSITE" id="PS50885">
    <property type="entry name" value="HAMP"/>
    <property type="match status" value="1"/>
</dbReference>
<dbReference type="InterPro" id="IPR004358">
    <property type="entry name" value="Sig_transdc_His_kin-like_C"/>
</dbReference>
<feature type="transmembrane region" description="Helical" evidence="19">
    <location>
        <begin position="12"/>
        <end position="35"/>
    </location>
</feature>
<feature type="domain" description="HPt" evidence="23">
    <location>
        <begin position="985"/>
        <end position="1081"/>
    </location>
</feature>
<evidence type="ECO:0000256" key="4">
    <source>
        <dbReference type="ARBA" id="ARBA00022475"/>
    </source>
</evidence>
<dbReference type="Gene3D" id="3.30.565.10">
    <property type="entry name" value="Histidine kinase-like ATPase, C-terminal domain"/>
    <property type="match status" value="1"/>
</dbReference>
<dbReference type="SUPFAM" id="SSF55874">
    <property type="entry name" value="ATPase domain of HSP90 chaperone/DNA topoisomerase II/histidine kinase"/>
    <property type="match status" value="1"/>
</dbReference>
<evidence type="ECO:0000256" key="13">
    <source>
        <dbReference type="ARBA" id="ARBA00023136"/>
    </source>
</evidence>
<dbReference type="InterPro" id="IPR011006">
    <property type="entry name" value="CheY-like_superfamily"/>
</dbReference>
<evidence type="ECO:0000259" key="23">
    <source>
        <dbReference type="PROSITE" id="PS50894"/>
    </source>
</evidence>
<evidence type="ECO:0000256" key="8">
    <source>
        <dbReference type="ARBA" id="ARBA00022741"/>
    </source>
</evidence>
<dbReference type="InterPro" id="IPR036641">
    <property type="entry name" value="HPT_dom_sf"/>
</dbReference>
<comment type="caution">
    <text evidence="24">The sequence shown here is derived from an EMBL/GenBank/DDBJ whole genome shotgun (WGS) entry which is preliminary data.</text>
</comment>
<dbReference type="EMBL" id="MTSM01000008">
    <property type="protein sequence ID" value="OPX55620.1"/>
    <property type="molecule type" value="Genomic_DNA"/>
</dbReference>
<accession>A0A1V4T6Q6</accession>
<dbReference type="InterPro" id="IPR001789">
    <property type="entry name" value="Sig_transdc_resp-reg_receiver"/>
</dbReference>
<evidence type="ECO:0000256" key="17">
    <source>
        <dbReference type="PROSITE-ProRule" id="PRU00169"/>
    </source>
</evidence>
<dbReference type="InterPro" id="IPR036890">
    <property type="entry name" value="HATPase_C_sf"/>
</dbReference>
<keyword evidence="8" id="KW-0547">Nucleotide-binding</keyword>
<feature type="domain" description="Histidine kinase" evidence="20">
    <location>
        <begin position="435"/>
        <end position="656"/>
    </location>
</feature>
<dbReference type="PANTHER" id="PTHR45339">
    <property type="entry name" value="HYBRID SIGNAL TRANSDUCTION HISTIDINE KINASE J"/>
    <property type="match status" value="1"/>
</dbReference>
<dbReference type="Gene3D" id="6.10.340.10">
    <property type="match status" value="1"/>
</dbReference>
<keyword evidence="4" id="KW-1003">Cell membrane</keyword>
<dbReference type="InterPro" id="IPR005467">
    <property type="entry name" value="His_kinase_dom"/>
</dbReference>
<dbReference type="SUPFAM" id="SSF47384">
    <property type="entry name" value="Homodimeric domain of signal transducing histidine kinase"/>
    <property type="match status" value="1"/>
</dbReference>
<feature type="modified residue" description="Phosphohistidine" evidence="16">
    <location>
        <position position="1024"/>
    </location>
</feature>
<dbReference type="SMART" id="SM00304">
    <property type="entry name" value="HAMP"/>
    <property type="match status" value="1"/>
</dbReference>
<dbReference type="PROSITE" id="PS50110">
    <property type="entry name" value="RESPONSE_REGULATORY"/>
    <property type="match status" value="2"/>
</dbReference>
<keyword evidence="10" id="KW-0067">ATP-binding</keyword>
<dbReference type="Pfam" id="PF00672">
    <property type="entry name" value="HAMP"/>
    <property type="match status" value="1"/>
</dbReference>
<dbReference type="SMART" id="SM00388">
    <property type="entry name" value="HisKA"/>
    <property type="match status" value="1"/>
</dbReference>
<dbReference type="InterPro" id="IPR036097">
    <property type="entry name" value="HisK_dim/P_sf"/>
</dbReference>
<dbReference type="Pfam" id="PF01627">
    <property type="entry name" value="Hpt"/>
    <property type="match status" value="1"/>
</dbReference>
<dbReference type="SUPFAM" id="SSF52172">
    <property type="entry name" value="CheY-like"/>
    <property type="match status" value="2"/>
</dbReference>
<dbReference type="Pfam" id="PF02518">
    <property type="entry name" value="HATPase_c"/>
    <property type="match status" value="1"/>
</dbReference>